<comment type="caution">
    <text evidence="2">The sequence shown here is derived from an EMBL/GenBank/DDBJ whole genome shotgun (WGS) entry which is preliminary data.</text>
</comment>
<evidence type="ECO:0000313" key="2">
    <source>
        <dbReference type="EMBL" id="KAJ7029209.1"/>
    </source>
</evidence>
<dbReference type="EMBL" id="JARJCM010000103">
    <property type="protein sequence ID" value="KAJ7029209.1"/>
    <property type="molecule type" value="Genomic_DNA"/>
</dbReference>
<evidence type="ECO:0000256" key="1">
    <source>
        <dbReference type="SAM" id="MobiDB-lite"/>
    </source>
</evidence>
<dbReference type="Proteomes" id="UP001218188">
    <property type="component" value="Unassembled WGS sequence"/>
</dbReference>
<gene>
    <name evidence="2" type="ORF">C8F04DRAFT_1187827</name>
</gene>
<reference evidence="2" key="1">
    <citation type="submission" date="2023-03" db="EMBL/GenBank/DDBJ databases">
        <title>Massive genome expansion in bonnet fungi (Mycena s.s.) driven by repeated elements and novel gene families across ecological guilds.</title>
        <authorList>
            <consortium name="Lawrence Berkeley National Laboratory"/>
            <person name="Harder C.B."/>
            <person name="Miyauchi S."/>
            <person name="Viragh M."/>
            <person name="Kuo A."/>
            <person name="Thoen E."/>
            <person name="Andreopoulos B."/>
            <person name="Lu D."/>
            <person name="Skrede I."/>
            <person name="Drula E."/>
            <person name="Henrissat B."/>
            <person name="Morin E."/>
            <person name="Kohler A."/>
            <person name="Barry K."/>
            <person name="LaButti K."/>
            <person name="Morin E."/>
            <person name="Salamov A."/>
            <person name="Lipzen A."/>
            <person name="Mereny Z."/>
            <person name="Hegedus B."/>
            <person name="Baldrian P."/>
            <person name="Stursova M."/>
            <person name="Weitz H."/>
            <person name="Taylor A."/>
            <person name="Grigoriev I.V."/>
            <person name="Nagy L.G."/>
            <person name="Martin F."/>
            <person name="Kauserud H."/>
        </authorList>
    </citation>
    <scope>NUCLEOTIDE SEQUENCE</scope>
    <source>
        <strain evidence="2">CBHHK200</strain>
    </source>
</reference>
<proteinExistence type="predicted"/>
<dbReference type="AlphaFoldDB" id="A0AAD6SJK0"/>
<evidence type="ECO:0000313" key="3">
    <source>
        <dbReference type="Proteomes" id="UP001218188"/>
    </source>
</evidence>
<feature type="region of interest" description="Disordered" evidence="1">
    <location>
        <begin position="113"/>
        <end position="135"/>
    </location>
</feature>
<accession>A0AAD6SJK0</accession>
<keyword evidence="3" id="KW-1185">Reference proteome</keyword>
<protein>
    <submittedName>
        <fullName evidence="2">Uncharacterized protein</fullName>
    </submittedName>
</protein>
<organism evidence="2 3">
    <name type="scientific">Mycena alexandri</name>
    <dbReference type="NCBI Taxonomy" id="1745969"/>
    <lineage>
        <taxon>Eukaryota</taxon>
        <taxon>Fungi</taxon>
        <taxon>Dikarya</taxon>
        <taxon>Basidiomycota</taxon>
        <taxon>Agaricomycotina</taxon>
        <taxon>Agaricomycetes</taxon>
        <taxon>Agaricomycetidae</taxon>
        <taxon>Agaricales</taxon>
        <taxon>Marasmiineae</taxon>
        <taxon>Mycenaceae</taxon>
        <taxon>Mycena</taxon>
    </lineage>
</organism>
<name>A0AAD6SJK0_9AGAR</name>
<sequence>MSDGARRTKLSVSTLAGAKLTASGLEVKQTANVDEAPEDLHSECQCGPTQKEFWNRANAAAAAWEVECRERGDWFQVGDSVYGCEEAEDLVDNTPADFADNMIKEIPGEHPTVLEDDADRSLTPPPPLDHKSVEWRGRCSIRLPTPVSNSPSPEPKGRLGSFYDMLWKAIEK</sequence>